<dbReference type="InterPro" id="IPR036322">
    <property type="entry name" value="WD40_repeat_dom_sf"/>
</dbReference>
<dbReference type="InterPro" id="IPR015943">
    <property type="entry name" value="WD40/YVTN_repeat-like_dom_sf"/>
</dbReference>
<evidence type="ECO:0000313" key="5">
    <source>
        <dbReference type="EMBL" id="KAJ2685136.1"/>
    </source>
</evidence>
<feature type="domain" description="Vps16 N-terminal" evidence="4">
    <location>
        <begin position="7"/>
        <end position="412"/>
    </location>
</feature>
<sequence length="828" mass="92159">MSSSIHPTSEWHAMQDVFYRKHRVYQMQWAELDLSRFRVSSSSFGGPIALLRDDRLLLEAGPAPTLDSSIHVFSASGQTIGKIEYDGVHHIAGFAWNNREQLVCVQEDGTVRIFSLSGQDPTSFSLGPDARGGVVDCRFWDQGLVAMTGDYRFVYVNDICEPKPKLMADAHLTELPHSWAIVPPHLTLSHHVEVLASVGATLLSIDAVGVQDQLLDHGPYAHISVSPNGRLAALCSDNGRRIQVVSMDFQRSFSEYNSTTNDTLTDMAWCGSDAAVASFATGETLLLGPFGDTLTFTHDAPMHLVQELDGVRMFNALSHEFLCKVSEDSKSVFQIGSTSPAALLYDAMDGIRAHSSRADDTVRSIQDDMPQAVDTCISAAGSEPIAELQQSLLRAASLGKSFLPVYSGDKLVDMCRNLRVVNCLTSYSVGIPVSLLQFQSLPFEEWVARLLNRNQHKLAATLCHYMEQPADQVYVHWACAKIRSSSTDDDALYRSLRERLDTLQGSTIASFVDIAEVANHCGYQRLAIRLLEHEPRAANQVPLLISMGQERTAMDAAIRSGDADLVYFVIFHLFKAMPLGEFFQVVGRTPAAGRLFERYCVEQKSPILEDYYFQDDAFAKSAHLIVIDNLREKDSGKLVANLKVAHKILLNDRARALESAAMDAHIRLVQVQRQMEQELGLPLVGLPLNETLAQCLAKGNYARGSKLRTEFKIPERRYYWIKLHALVLRRDWAELARLANAKKSPIGYTPFVDECIAALQYQEAAKYIARCEASERPHHYLRIGFYREAAQAAAKDIDVLRRVHAAASGDPTLQHDLAQQIEQLSRSH</sequence>
<dbReference type="Gene3D" id="2.130.10.10">
    <property type="entry name" value="YVTN repeat-like/Quinoprotein amine dehydrogenase"/>
    <property type="match status" value="1"/>
</dbReference>
<feature type="domain" description="Vps16 C-terminal" evidence="3">
    <location>
        <begin position="510"/>
        <end position="803"/>
    </location>
</feature>
<dbReference type="GO" id="GO:0016197">
    <property type="term" value="P:endosomal transport"/>
    <property type="evidence" value="ECO:0007669"/>
    <property type="project" value="TreeGrafter"/>
</dbReference>
<dbReference type="Pfam" id="PF04841">
    <property type="entry name" value="Vps16_N"/>
    <property type="match status" value="1"/>
</dbReference>
<comment type="caution">
    <text evidence="5">The sequence shown here is derived from an EMBL/GenBank/DDBJ whole genome shotgun (WGS) entry which is preliminary data.</text>
</comment>
<dbReference type="PANTHER" id="PTHR12811:SF0">
    <property type="entry name" value="VACUOLAR PROTEIN SORTING-ASSOCIATED PROTEIN 16 HOMOLOG"/>
    <property type="match status" value="1"/>
</dbReference>
<dbReference type="InterPro" id="IPR006925">
    <property type="entry name" value="Vps16_C"/>
</dbReference>
<comment type="similarity">
    <text evidence="1 2">Belongs to the VPS16 family.</text>
</comment>
<dbReference type="GO" id="GO:0006886">
    <property type="term" value="P:intracellular protein transport"/>
    <property type="evidence" value="ECO:0007669"/>
    <property type="project" value="InterPro"/>
</dbReference>
<name>A0A9W8L2M7_9FUNG</name>
<reference evidence="5" key="1">
    <citation type="submission" date="2022-07" db="EMBL/GenBank/DDBJ databases">
        <title>Phylogenomic reconstructions and comparative analyses of Kickxellomycotina fungi.</title>
        <authorList>
            <person name="Reynolds N.K."/>
            <person name="Stajich J.E."/>
            <person name="Barry K."/>
            <person name="Grigoriev I.V."/>
            <person name="Crous P."/>
            <person name="Smith M.E."/>
        </authorList>
    </citation>
    <scope>NUCLEOTIDE SEQUENCE</scope>
    <source>
        <strain evidence="5">CBS 109367</strain>
    </source>
</reference>
<dbReference type="SUPFAM" id="SSF50978">
    <property type="entry name" value="WD40 repeat-like"/>
    <property type="match status" value="1"/>
</dbReference>
<dbReference type="EMBL" id="JANBTX010000168">
    <property type="protein sequence ID" value="KAJ2685136.1"/>
    <property type="molecule type" value="Genomic_DNA"/>
</dbReference>
<keyword evidence="6" id="KW-1185">Reference proteome</keyword>
<dbReference type="InterPro" id="IPR006926">
    <property type="entry name" value="Vps16_N"/>
</dbReference>
<dbReference type="Proteomes" id="UP001151516">
    <property type="component" value="Unassembled WGS sequence"/>
</dbReference>
<evidence type="ECO:0000259" key="4">
    <source>
        <dbReference type="Pfam" id="PF04841"/>
    </source>
</evidence>
<evidence type="ECO:0000256" key="2">
    <source>
        <dbReference type="PIRNR" id="PIRNR007949"/>
    </source>
</evidence>
<keyword evidence="2" id="KW-0813">Transport</keyword>
<evidence type="ECO:0000313" key="6">
    <source>
        <dbReference type="Proteomes" id="UP001151516"/>
    </source>
</evidence>
<dbReference type="PIRSF" id="PIRSF007949">
    <property type="entry name" value="VPS16"/>
    <property type="match status" value="1"/>
</dbReference>
<dbReference type="AlphaFoldDB" id="A0A9W8L2M7"/>
<accession>A0A9W8L2M7</accession>
<dbReference type="OrthoDB" id="1792at2759"/>
<proteinExistence type="inferred from homology"/>
<dbReference type="Gene3D" id="1.10.150.780">
    <property type="entry name" value="Vps16, C-terminal region"/>
    <property type="match status" value="1"/>
</dbReference>
<dbReference type="GO" id="GO:0030897">
    <property type="term" value="C:HOPS complex"/>
    <property type="evidence" value="ECO:0007669"/>
    <property type="project" value="TreeGrafter"/>
</dbReference>
<dbReference type="GO" id="GO:0005768">
    <property type="term" value="C:endosome"/>
    <property type="evidence" value="ECO:0007669"/>
    <property type="project" value="TreeGrafter"/>
</dbReference>
<evidence type="ECO:0000256" key="1">
    <source>
        <dbReference type="ARBA" id="ARBA00009250"/>
    </source>
</evidence>
<dbReference type="GO" id="GO:0003779">
    <property type="term" value="F:actin binding"/>
    <property type="evidence" value="ECO:0007669"/>
    <property type="project" value="TreeGrafter"/>
</dbReference>
<organism evidence="5 6">
    <name type="scientific">Coemansia spiralis</name>
    <dbReference type="NCBI Taxonomy" id="417178"/>
    <lineage>
        <taxon>Eukaryota</taxon>
        <taxon>Fungi</taxon>
        <taxon>Fungi incertae sedis</taxon>
        <taxon>Zoopagomycota</taxon>
        <taxon>Kickxellomycotina</taxon>
        <taxon>Kickxellomycetes</taxon>
        <taxon>Kickxellales</taxon>
        <taxon>Kickxellaceae</taxon>
        <taxon>Coemansia</taxon>
    </lineage>
</organism>
<keyword evidence="2" id="KW-0653">Protein transport</keyword>
<gene>
    <name evidence="5" type="primary">vps16</name>
    <name evidence="5" type="ORF">IWW39_004477</name>
</gene>
<dbReference type="InterPro" id="IPR038132">
    <property type="entry name" value="Vps16_C_sf"/>
</dbReference>
<dbReference type="Pfam" id="PF04840">
    <property type="entry name" value="Vps16_C"/>
    <property type="match status" value="1"/>
</dbReference>
<comment type="function">
    <text evidence="2">Essential for vacuolar protein sorting. Required for vacuole biogenesis, stability and to maintain vacuole morphology.</text>
</comment>
<dbReference type="PANTHER" id="PTHR12811">
    <property type="entry name" value="VACUOLAR PROTEIN SORTING VPS16"/>
    <property type="match status" value="1"/>
</dbReference>
<dbReference type="InterPro" id="IPR016534">
    <property type="entry name" value="VPS16"/>
</dbReference>
<protein>
    <recommendedName>
        <fullName evidence="2">Probable vacuolar protein sorting-associated protein 16 homolog</fullName>
    </recommendedName>
</protein>
<evidence type="ECO:0000259" key="3">
    <source>
        <dbReference type="Pfam" id="PF04840"/>
    </source>
</evidence>
<dbReference type="GO" id="GO:0042144">
    <property type="term" value="P:vacuole fusion, non-autophagic"/>
    <property type="evidence" value="ECO:0007669"/>
    <property type="project" value="TreeGrafter"/>
</dbReference>